<dbReference type="Proteomes" id="UP000321168">
    <property type="component" value="Unassembled WGS sequence"/>
</dbReference>
<evidence type="ECO:0000256" key="7">
    <source>
        <dbReference type="ARBA" id="ARBA00022801"/>
    </source>
</evidence>
<dbReference type="InterPro" id="IPR027417">
    <property type="entry name" value="P-loop_NTPase"/>
</dbReference>
<evidence type="ECO:0000256" key="5">
    <source>
        <dbReference type="ARBA" id="ARBA00022737"/>
    </source>
</evidence>
<evidence type="ECO:0000256" key="12">
    <source>
        <dbReference type="SAM" id="Coils"/>
    </source>
</evidence>
<dbReference type="GO" id="GO:0016887">
    <property type="term" value="F:ATP hydrolysis activity"/>
    <property type="evidence" value="ECO:0007669"/>
    <property type="project" value="InterPro"/>
</dbReference>
<dbReference type="GO" id="GO:0003677">
    <property type="term" value="F:DNA binding"/>
    <property type="evidence" value="ECO:0007669"/>
    <property type="project" value="InterPro"/>
</dbReference>
<dbReference type="InterPro" id="IPR051309">
    <property type="entry name" value="ABCF_ATPase"/>
</dbReference>
<accession>A0A5C6UYH4</accession>
<dbReference type="GO" id="GO:0006417">
    <property type="term" value="P:regulation of translation"/>
    <property type="evidence" value="ECO:0007669"/>
    <property type="project" value="UniProtKB-KW"/>
</dbReference>
<dbReference type="GO" id="GO:0019843">
    <property type="term" value="F:rRNA binding"/>
    <property type="evidence" value="ECO:0007669"/>
    <property type="project" value="UniProtKB-KW"/>
</dbReference>
<evidence type="ECO:0000256" key="10">
    <source>
        <dbReference type="ARBA" id="ARBA00022884"/>
    </source>
</evidence>
<proteinExistence type="inferred from homology"/>
<organism evidence="14 15">
    <name type="scientific">Luteibaculum oceani</name>
    <dbReference type="NCBI Taxonomy" id="1294296"/>
    <lineage>
        <taxon>Bacteria</taxon>
        <taxon>Pseudomonadati</taxon>
        <taxon>Bacteroidota</taxon>
        <taxon>Flavobacteriia</taxon>
        <taxon>Flavobacteriales</taxon>
        <taxon>Luteibaculaceae</taxon>
        <taxon>Luteibaculum</taxon>
    </lineage>
</organism>
<comment type="similarity">
    <text evidence="1">Belongs to the ABC transporter superfamily. ABCF family. Translational throttle EttA subfamily.</text>
</comment>
<feature type="domain" description="ABC transporter" evidence="13">
    <location>
        <begin position="4"/>
        <end position="248"/>
    </location>
</feature>
<dbReference type="FunFam" id="3.40.50.300:FF:000183">
    <property type="entry name" value="ABC transporter ATP-binding protein yjjK"/>
    <property type="match status" value="1"/>
</dbReference>
<evidence type="ECO:0000259" key="13">
    <source>
        <dbReference type="PROSITE" id="PS50893"/>
    </source>
</evidence>
<evidence type="ECO:0000256" key="4">
    <source>
        <dbReference type="ARBA" id="ARBA00022730"/>
    </source>
</evidence>
<dbReference type="Gene3D" id="1.10.287.380">
    <property type="entry name" value="Valyl-tRNA synthetase, C-terminal domain"/>
    <property type="match status" value="1"/>
</dbReference>
<dbReference type="PROSITE" id="PS00211">
    <property type="entry name" value="ABC_TRANSPORTER_1"/>
    <property type="match status" value="2"/>
</dbReference>
<keyword evidence="3" id="KW-0820">tRNA-binding</keyword>
<dbReference type="OrthoDB" id="1521973at2"/>
<keyword evidence="6" id="KW-0547">Nucleotide-binding</keyword>
<keyword evidence="5" id="KW-0677">Repeat</keyword>
<gene>
    <name evidence="14" type="ORF">FRX97_09070</name>
</gene>
<dbReference type="InterPro" id="IPR017871">
    <property type="entry name" value="ABC_transporter-like_CS"/>
</dbReference>
<keyword evidence="15" id="KW-1185">Reference proteome</keyword>
<dbReference type="Pfam" id="PF12848">
    <property type="entry name" value="ABC_tran_Xtn"/>
    <property type="match status" value="1"/>
</dbReference>
<dbReference type="PROSITE" id="PS50893">
    <property type="entry name" value="ABC_TRANSPORTER_2"/>
    <property type="match status" value="2"/>
</dbReference>
<evidence type="ECO:0000256" key="9">
    <source>
        <dbReference type="ARBA" id="ARBA00022845"/>
    </source>
</evidence>
<keyword evidence="8 14" id="KW-0067">ATP-binding</keyword>
<dbReference type="InterPro" id="IPR003439">
    <property type="entry name" value="ABC_transporter-like_ATP-bd"/>
</dbReference>
<protein>
    <submittedName>
        <fullName evidence="14">ABC-F family ATP-binding cassette domain-containing protein</fullName>
    </submittedName>
</protein>
<dbReference type="Pfam" id="PF16326">
    <property type="entry name" value="ABC_tran_CTD"/>
    <property type="match status" value="1"/>
</dbReference>
<dbReference type="PANTHER" id="PTHR42855">
    <property type="entry name" value="ABC TRANSPORTER ATP-BINDING SUBUNIT"/>
    <property type="match status" value="1"/>
</dbReference>
<dbReference type="InterPro" id="IPR032524">
    <property type="entry name" value="ABC_tran_C"/>
</dbReference>
<evidence type="ECO:0000256" key="1">
    <source>
        <dbReference type="ARBA" id="ARBA00005868"/>
    </source>
</evidence>
<dbReference type="GO" id="GO:0000049">
    <property type="term" value="F:tRNA binding"/>
    <property type="evidence" value="ECO:0007669"/>
    <property type="project" value="UniProtKB-KW"/>
</dbReference>
<dbReference type="CDD" id="cd03221">
    <property type="entry name" value="ABCF_EF-3"/>
    <property type="match status" value="2"/>
</dbReference>
<keyword evidence="2" id="KW-0963">Cytoplasm</keyword>
<dbReference type="Pfam" id="PF00005">
    <property type="entry name" value="ABC_tran"/>
    <property type="match status" value="2"/>
</dbReference>
<name>A0A5C6UYH4_9FLAO</name>
<dbReference type="AlphaFoldDB" id="A0A5C6UYH4"/>
<evidence type="ECO:0000256" key="8">
    <source>
        <dbReference type="ARBA" id="ARBA00022840"/>
    </source>
</evidence>
<keyword evidence="11" id="KW-0648">Protein biosynthesis</keyword>
<feature type="domain" description="ABC transporter" evidence="13">
    <location>
        <begin position="313"/>
        <end position="532"/>
    </location>
</feature>
<reference evidence="14 15" key="1">
    <citation type="submission" date="2019-08" db="EMBL/GenBank/DDBJ databases">
        <title>Genome of Luteibaculum oceani JCM 18817.</title>
        <authorList>
            <person name="Bowman J.P."/>
        </authorList>
    </citation>
    <scope>NUCLEOTIDE SEQUENCE [LARGE SCALE GENOMIC DNA]</scope>
    <source>
        <strain evidence="14 15">JCM 18817</strain>
    </source>
</reference>
<dbReference type="SMART" id="SM00382">
    <property type="entry name" value="AAA"/>
    <property type="match status" value="2"/>
</dbReference>
<dbReference type="SUPFAM" id="SSF52540">
    <property type="entry name" value="P-loop containing nucleoside triphosphate hydrolases"/>
    <property type="match status" value="2"/>
</dbReference>
<dbReference type="InterPro" id="IPR037118">
    <property type="entry name" value="Val-tRNA_synth_C_sf"/>
</dbReference>
<dbReference type="GO" id="GO:0006412">
    <property type="term" value="P:translation"/>
    <property type="evidence" value="ECO:0007669"/>
    <property type="project" value="UniProtKB-KW"/>
</dbReference>
<comment type="caution">
    <text evidence="14">The sequence shown here is derived from an EMBL/GenBank/DDBJ whole genome shotgun (WGS) entry which is preliminary data.</text>
</comment>
<evidence type="ECO:0000256" key="2">
    <source>
        <dbReference type="ARBA" id="ARBA00022490"/>
    </source>
</evidence>
<keyword evidence="9" id="KW-0810">Translation regulation</keyword>
<dbReference type="InterPro" id="IPR003593">
    <property type="entry name" value="AAA+_ATPase"/>
</dbReference>
<sequence length="625" mass="71547">MNLLSVENLTKFYGELCLFKDISFGIDQGQKIALVARNGSGKSTLFKILMKREPADEGSVVFRKETRVAFLDQDELFDPNITVKAALLSGNHPGLEALEEYQLAVLKEDNARIEELSQKVDELNAWDAEARAIAIADNLGLSPIFDRKCGKLSGGQLKRLSLAKTLVSEPDLLMLDEPTNHLDLNMIEWLERYLSQSNITVFLVTHDRFFLDRVCDEIIELRDQSLLRFKGNYGYYLEKKQEQEDQLIATTEKAKNLYKRELEWIRRMPKARGTKAKSRVDAFSETKKKAHVKLKKEQVALEVKSERLGTKTVELHKISKTLGDKPILNKFSYLFKRGEKIGLVGKNGMGKSTLLNIITGSLKPDSGKVIIGDTVKFGYYTQKGLDVADDIKVIDAIKDIAEIIPLEGGKKLTASQMLERFLFSPKKQYQLVGTLSGGEKKRLQLLRVLMTNPNFLILDEPTNDLDIETLQVLEDFLLEYKGCVVVVTHDRFFLDKIVDHLFVYLKPGEIKDFPGNYSQFRIWEKENVLSETKEQVEPNKPKEQESINTVPSVEKKKLSYNEQREFGLLEEEIEKLEQKKLDLTEKLESGESDHEKLMKWGQELTEITNTIDEKTMRWLELSERA</sequence>
<evidence type="ECO:0000256" key="3">
    <source>
        <dbReference type="ARBA" id="ARBA00022555"/>
    </source>
</evidence>
<dbReference type="GO" id="GO:0005524">
    <property type="term" value="F:ATP binding"/>
    <property type="evidence" value="ECO:0007669"/>
    <property type="project" value="UniProtKB-KW"/>
</dbReference>
<keyword evidence="4" id="KW-0699">rRNA-binding</keyword>
<dbReference type="EMBL" id="VORB01000007">
    <property type="protein sequence ID" value="TXC78472.1"/>
    <property type="molecule type" value="Genomic_DNA"/>
</dbReference>
<dbReference type="RefSeq" id="WP_147014894.1">
    <property type="nucleotide sequence ID" value="NZ_VORB01000007.1"/>
</dbReference>
<dbReference type="Gene3D" id="3.40.50.300">
    <property type="entry name" value="P-loop containing nucleotide triphosphate hydrolases"/>
    <property type="match status" value="2"/>
</dbReference>
<feature type="coiled-coil region" evidence="12">
    <location>
        <begin position="559"/>
        <end position="593"/>
    </location>
</feature>
<keyword evidence="10" id="KW-0694">RNA-binding</keyword>
<evidence type="ECO:0000313" key="15">
    <source>
        <dbReference type="Proteomes" id="UP000321168"/>
    </source>
</evidence>
<evidence type="ECO:0000256" key="11">
    <source>
        <dbReference type="ARBA" id="ARBA00022917"/>
    </source>
</evidence>
<keyword evidence="7" id="KW-0378">Hydrolase</keyword>
<keyword evidence="12" id="KW-0175">Coiled coil</keyword>
<dbReference type="PANTHER" id="PTHR42855:SF1">
    <property type="entry name" value="ABC TRANSPORTER DOMAIN-CONTAINING PROTEIN"/>
    <property type="match status" value="1"/>
</dbReference>
<evidence type="ECO:0000256" key="6">
    <source>
        <dbReference type="ARBA" id="ARBA00022741"/>
    </source>
</evidence>
<dbReference type="FunFam" id="3.40.50.300:FF:000011">
    <property type="entry name" value="Putative ABC transporter ATP-binding component"/>
    <property type="match status" value="1"/>
</dbReference>
<dbReference type="InterPro" id="IPR032781">
    <property type="entry name" value="ABC_tran_Xtn"/>
</dbReference>
<evidence type="ECO:0000313" key="14">
    <source>
        <dbReference type="EMBL" id="TXC78472.1"/>
    </source>
</evidence>